<dbReference type="GO" id="GO:0033281">
    <property type="term" value="C:TAT protein transport complex"/>
    <property type="evidence" value="ECO:0007669"/>
    <property type="project" value="UniProtKB-UniRule"/>
</dbReference>
<evidence type="ECO:0000256" key="10">
    <source>
        <dbReference type="SAM" id="MobiDB-lite"/>
    </source>
</evidence>
<keyword evidence="12" id="KW-1185">Reference proteome</keyword>
<name>A0A8A4TZP3_SULCO</name>
<evidence type="ECO:0000313" key="12">
    <source>
        <dbReference type="Proteomes" id="UP000663929"/>
    </source>
</evidence>
<dbReference type="InterPro" id="IPR006312">
    <property type="entry name" value="TatA/E"/>
</dbReference>
<evidence type="ECO:0000256" key="7">
    <source>
        <dbReference type="ARBA" id="ARBA00023010"/>
    </source>
</evidence>
<keyword evidence="7 9" id="KW-0811">Translocation</keyword>
<evidence type="ECO:0000256" key="8">
    <source>
        <dbReference type="ARBA" id="ARBA00023136"/>
    </source>
</evidence>
<dbReference type="Proteomes" id="UP000663929">
    <property type="component" value="Chromosome"/>
</dbReference>
<evidence type="ECO:0000256" key="5">
    <source>
        <dbReference type="ARBA" id="ARBA00022927"/>
    </source>
</evidence>
<comment type="subcellular location">
    <subcellularLocation>
        <location evidence="1 9">Cell membrane</location>
        <topology evidence="1 9">Single-pass membrane protein</topology>
    </subcellularLocation>
</comment>
<dbReference type="PANTHER" id="PTHR42982:SF1">
    <property type="entry name" value="SEC-INDEPENDENT PROTEIN TRANSLOCASE PROTEIN TATA"/>
    <property type="match status" value="1"/>
</dbReference>
<protein>
    <recommendedName>
        <fullName evidence="9">Sec-independent protein translocase protein TatA</fullName>
    </recommendedName>
</protein>
<dbReference type="GO" id="GO:0043953">
    <property type="term" value="P:protein transport by the Tat complex"/>
    <property type="evidence" value="ECO:0007669"/>
    <property type="project" value="UniProtKB-UniRule"/>
</dbReference>
<feature type="transmembrane region" description="Helical" evidence="9">
    <location>
        <begin position="6"/>
        <end position="24"/>
    </location>
</feature>
<keyword evidence="3 9" id="KW-1003">Cell membrane</keyword>
<evidence type="ECO:0000256" key="2">
    <source>
        <dbReference type="ARBA" id="ARBA00022448"/>
    </source>
</evidence>
<dbReference type="InterPro" id="IPR003369">
    <property type="entry name" value="TatA/B/E"/>
</dbReference>
<comment type="function">
    <text evidence="9">Part of the twin-arginine translocation (Tat) system that transports large folded proteins containing a characteristic twin-arginine motif in their signal peptide across membranes. TatA could form the protein-conducting channel of the Tat system.</text>
</comment>
<dbReference type="HAMAP" id="MF_00236">
    <property type="entry name" value="TatA_E"/>
    <property type="match status" value="1"/>
</dbReference>
<evidence type="ECO:0000256" key="6">
    <source>
        <dbReference type="ARBA" id="ARBA00022989"/>
    </source>
</evidence>
<dbReference type="EMBL" id="CP071793">
    <property type="protein sequence ID" value="QTD54402.1"/>
    <property type="molecule type" value="Genomic_DNA"/>
</dbReference>
<keyword evidence="2 9" id="KW-0813">Transport</keyword>
<dbReference type="GO" id="GO:0008320">
    <property type="term" value="F:protein transmembrane transporter activity"/>
    <property type="evidence" value="ECO:0007669"/>
    <property type="project" value="UniProtKB-UniRule"/>
</dbReference>
<comment type="similarity">
    <text evidence="9">Belongs to the TatA/E family.</text>
</comment>
<dbReference type="Pfam" id="PF02416">
    <property type="entry name" value="TatA_B_E"/>
    <property type="match status" value="1"/>
</dbReference>
<organism evidence="11 12">
    <name type="scientific">Sulfidibacter corallicola</name>
    <dbReference type="NCBI Taxonomy" id="2818388"/>
    <lineage>
        <taxon>Bacteria</taxon>
        <taxon>Pseudomonadati</taxon>
        <taxon>Acidobacteriota</taxon>
        <taxon>Holophagae</taxon>
        <taxon>Acanthopleuribacterales</taxon>
        <taxon>Acanthopleuribacteraceae</taxon>
        <taxon>Sulfidibacter</taxon>
    </lineage>
</organism>
<evidence type="ECO:0000256" key="4">
    <source>
        <dbReference type="ARBA" id="ARBA00022692"/>
    </source>
</evidence>
<evidence type="ECO:0000256" key="1">
    <source>
        <dbReference type="ARBA" id="ARBA00004162"/>
    </source>
</evidence>
<dbReference type="KEGG" id="scor:J3U87_15035"/>
<dbReference type="NCBIfam" id="TIGR01411">
    <property type="entry name" value="tatAE"/>
    <property type="match status" value="1"/>
</dbReference>
<accession>A0A8A4TZP3</accession>
<keyword evidence="5 9" id="KW-0653">Protein transport</keyword>
<keyword evidence="6 9" id="KW-1133">Transmembrane helix</keyword>
<dbReference type="PANTHER" id="PTHR42982">
    <property type="entry name" value="SEC-INDEPENDENT PROTEIN TRANSLOCASE PROTEIN TATA"/>
    <property type="match status" value="1"/>
</dbReference>
<reference evidence="11" key="1">
    <citation type="submission" date="2021-03" db="EMBL/GenBank/DDBJ databases">
        <title>Acanthopleuribacteraceae sp. M133.</title>
        <authorList>
            <person name="Wang G."/>
        </authorList>
    </citation>
    <scope>NUCLEOTIDE SEQUENCE</scope>
    <source>
        <strain evidence="11">M133</strain>
    </source>
</reference>
<evidence type="ECO:0000256" key="3">
    <source>
        <dbReference type="ARBA" id="ARBA00022475"/>
    </source>
</evidence>
<evidence type="ECO:0000313" key="11">
    <source>
        <dbReference type="EMBL" id="QTD54402.1"/>
    </source>
</evidence>
<gene>
    <name evidence="9" type="primary">tatA</name>
    <name evidence="11" type="ORF">J3U87_15035</name>
</gene>
<keyword evidence="8 9" id="KW-0472">Membrane</keyword>
<comment type="subunit">
    <text evidence="9">Forms a complex with TatC.</text>
</comment>
<dbReference type="AlphaFoldDB" id="A0A8A4TZP3"/>
<evidence type="ECO:0000256" key="9">
    <source>
        <dbReference type="HAMAP-Rule" id="MF_00236"/>
    </source>
</evidence>
<proteinExistence type="inferred from homology"/>
<keyword evidence="4 9" id="KW-0812">Transmembrane</keyword>
<feature type="region of interest" description="Disordered" evidence="10">
    <location>
        <begin position="45"/>
        <end position="68"/>
    </location>
</feature>
<sequence>MHLAFLGPWEIALIVALVFILFGAKKLPQLGSGLGSGIRNFKDAISGKEEPQNLESGESQPKKEEEAG</sequence>
<dbReference type="Gene3D" id="1.20.5.3310">
    <property type="match status" value="1"/>
</dbReference>